<feature type="region of interest" description="Disordered" evidence="2">
    <location>
        <begin position="255"/>
        <end position="276"/>
    </location>
</feature>
<organism evidence="3 4">
    <name type="scientific">Aureibacter tunicatorum</name>
    <dbReference type="NCBI Taxonomy" id="866807"/>
    <lineage>
        <taxon>Bacteria</taxon>
        <taxon>Pseudomonadati</taxon>
        <taxon>Bacteroidota</taxon>
        <taxon>Cytophagia</taxon>
        <taxon>Cytophagales</taxon>
        <taxon>Persicobacteraceae</taxon>
        <taxon>Aureibacter</taxon>
    </lineage>
</organism>
<keyword evidence="4" id="KW-1185">Reference proteome</keyword>
<dbReference type="AlphaFoldDB" id="A0AAE4BT96"/>
<comment type="caution">
    <text evidence="3">The sequence shown here is derived from an EMBL/GenBank/DDBJ whole genome shotgun (WGS) entry which is preliminary data.</text>
</comment>
<gene>
    <name evidence="3" type="ORF">HNQ88_002671</name>
</gene>
<feature type="compositionally biased region" description="Basic and acidic residues" evidence="2">
    <location>
        <begin position="154"/>
        <end position="197"/>
    </location>
</feature>
<feature type="region of interest" description="Disordered" evidence="2">
    <location>
        <begin position="140"/>
        <end position="240"/>
    </location>
</feature>
<dbReference type="InterPro" id="IPR019734">
    <property type="entry name" value="TPR_rpt"/>
</dbReference>
<proteinExistence type="predicted"/>
<accession>A0AAE4BT96</accession>
<evidence type="ECO:0000256" key="2">
    <source>
        <dbReference type="SAM" id="MobiDB-lite"/>
    </source>
</evidence>
<reference evidence="3" key="1">
    <citation type="submission" date="2023-07" db="EMBL/GenBank/DDBJ databases">
        <title>Genomic Encyclopedia of Type Strains, Phase IV (KMG-IV): sequencing the most valuable type-strain genomes for metagenomic binning, comparative biology and taxonomic classification.</title>
        <authorList>
            <person name="Goeker M."/>
        </authorList>
    </citation>
    <scope>NUCLEOTIDE SEQUENCE</scope>
    <source>
        <strain evidence="3">DSM 26174</strain>
    </source>
</reference>
<dbReference type="EMBL" id="JAVDQD010000003">
    <property type="protein sequence ID" value="MDR6239623.1"/>
    <property type="molecule type" value="Genomic_DNA"/>
</dbReference>
<feature type="compositionally biased region" description="Acidic residues" evidence="2">
    <location>
        <begin position="198"/>
        <end position="218"/>
    </location>
</feature>
<dbReference type="Proteomes" id="UP001185092">
    <property type="component" value="Unassembled WGS sequence"/>
</dbReference>
<keyword evidence="1" id="KW-0802">TPR repeat</keyword>
<feature type="compositionally biased region" description="Basic and acidic residues" evidence="2">
    <location>
        <begin position="219"/>
        <end position="240"/>
    </location>
</feature>
<dbReference type="InterPro" id="IPR011990">
    <property type="entry name" value="TPR-like_helical_dom_sf"/>
</dbReference>
<dbReference type="SUPFAM" id="SSF48452">
    <property type="entry name" value="TPR-like"/>
    <property type="match status" value="1"/>
</dbReference>
<name>A0AAE4BT96_9BACT</name>
<evidence type="ECO:0000313" key="3">
    <source>
        <dbReference type="EMBL" id="MDR6239623.1"/>
    </source>
</evidence>
<sequence length="276" mass="32509">MKYIFIIVFVLTSIGDINKISQVNRLKKNAQNALEEKNFAEAISNYSLLLDSMQIQDDSIQLNLSNAYLLNQDTANAIASYQKIAGSHNDYIRSIANQQLGVVTAEQRKFDEALDYLKSSLKADPENTEARYDYEWVKNQKEQEEQQNQDQQDQEDKQDQNKDDQQQENQENKNEENENKDQEKQEEKEQEKQKEEEQNAENEEQQQEQNSEEEQSPEEQEKQAQQEELNEKLQEMNLTEEKAQMILEAMKNSEVQYLQQQKKKPKRAPNPNLPNW</sequence>
<feature type="repeat" description="TPR" evidence="1">
    <location>
        <begin position="94"/>
        <end position="127"/>
    </location>
</feature>
<dbReference type="PROSITE" id="PS50005">
    <property type="entry name" value="TPR"/>
    <property type="match status" value="1"/>
</dbReference>
<evidence type="ECO:0000256" key="1">
    <source>
        <dbReference type="PROSITE-ProRule" id="PRU00339"/>
    </source>
</evidence>
<dbReference type="Gene3D" id="1.25.40.10">
    <property type="entry name" value="Tetratricopeptide repeat domain"/>
    <property type="match status" value="1"/>
</dbReference>
<protein>
    <submittedName>
        <fullName evidence="3">Cobalamin biosynthesis protein CobT</fullName>
    </submittedName>
</protein>
<dbReference type="RefSeq" id="WP_309939336.1">
    <property type="nucleotide sequence ID" value="NZ_AP025305.1"/>
</dbReference>
<evidence type="ECO:0000313" key="4">
    <source>
        <dbReference type="Proteomes" id="UP001185092"/>
    </source>
</evidence>